<keyword evidence="4" id="KW-1185">Reference proteome</keyword>
<feature type="transmembrane region" description="Helical" evidence="1">
    <location>
        <begin position="84"/>
        <end position="101"/>
    </location>
</feature>
<keyword evidence="1" id="KW-0812">Transmembrane</keyword>
<dbReference type="PANTHER" id="PTHR42736:SF1">
    <property type="entry name" value="PROTEIN-GLUTAMINE GAMMA-GLUTAMYLTRANSFERASE"/>
    <property type="match status" value="1"/>
</dbReference>
<dbReference type="InterPro" id="IPR002931">
    <property type="entry name" value="Transglutaminase-like"/>
</dbReference>
<organism evidence="3 4">
    <name type="scientific">Legionella septentrionalis</name>
    <dbReference type="NCBI Taxonomy" id="2498109"/>
    <lineage>
        <taxon>Bacteria</taxon>
        <taxon>Pseudomonadati</taxon>
        <taxon>Pseudomonadota</taxon>
        <taxon>Gammaproteobacteria</taxon>
        <taxon>Legionellales</taxon>
        <taxon>Legionellaceae</taxon>
        <taxon>Legionella</taxon>
    </lineage>
</organism>
<feature type="transmembrane region" description="Helical" evidence="1">
    <location>
        <begin position="131"/>
        <end position="151"/>
    </location>
</feature>
<feature type="transmembrane region" description="Helical" evidence="1">
    <location>
        <begin position="163"/>
        <end position="181"/>
    </location>
</feature>
<dbReference type="PANTHER" id="PTHR42736">
    <property type="entry name" value="PROTEIN-GLUTAMINE GAMMA-GLUTAMYLTRANSFERASE"/>
    <property type="match status" value="1"/>
</dbReference>
<dbReference type="Gene3D" id="3.10.620.30">
    <property type="match status" value="1"/>
</dbReference>
<dbReference type="Proteomes" id="UP000288012">
    <property type="component" value="Unassembled WGS sequence"/>
</dbReference>
<feature type="domain" description="Transglutaminase-like" evidence="2">
    <location>
        <begin position="402"/>
        <end position="473"/>
    </location>
</feature>
<dbReference type="Pfam" id="PF11992">
    <property type="entry name" value="TgpA_N"/>
    <property type="match status" value="1"/>
</dbReference>
<evidence type="ECO:0000313" key="4">
    <source>
        <dbReference type="Proteomes" id="UP000288012"/>
    </source>
</evidence>
<evidence type="ECO:0000259" key="2">
    <source>
        <dbReference type="SMART" id="SM00460"/>
    </source>
</evidence>
<reference evidence="3 4" key="1">
    <citation type="submission" date="2018-12" db="EMBL/GenBank/DDBJ databases">
        <title>Legionella sp,whole genome shotgun sequence.</title>
        <authorList>
            <person name="Wu H."/>
        </authorList>
    </citation>
    <scope>NUCLEOTIDE SEQUENCE [LARGE SCALE GENOMIC DNA]</scope>
    <source>
        <strain evidence="4">km714</strain>
    </source>
</reference>
<accession>A0A3S0VBA8</accession>
<name>A0A3S0VBA8_9GAMM</name>
<dbReference type="EMBL" id="RZGR01000007">
    <property type="protein sequence ID" value="RUQ89475.1"/>
    <property type="molecule type" value="Genomic_DNA"/>
</dbReference>
<evidence type="ECO:0000256" key="1">
    <source>
        <dbReference type="SAM" id="Phobius"/>
    </source>
</evidence>
<gene>
    <name evidence="3" type="ORF">EKM59_03495</name>
</gene>
<dbReference type="SUPFAM" id="SSF54001">
    <property type="entry name" value="Cysteine proteinases"/>
    <property type="match status" value="1"/>
</dbReference>
<proteinExistence type="predicted"/>
<dbReference type="RefSeq" id="WP_127111145.1">
    <property type="nucleotide sequence ID" value="NZ_RZGR01000007.1"/>
</dbReference>
<feature type="transmembrane region" description="Helical" evidence="1">
    <location>
        <begin position="20"/>
        <end position="49"/>
    </location>
</feature>
<evidence type="ECO:0000313" key="3">
    <source>
        <dbReference type="EMBL" id="RUQ89475.1"/>
    </source>
</evidence>
<dbReference type="InterPro" id="IPR021878">
    <property type="entry name" value="TgpA_N"/>
</dbReference>
<keyword evidence="1" id="KW-1133">Transmembrane helix</keyword>
<comment type="caution">
    <text evidence="3">The sequence shown here is derived from an EMBL/GenBank/DDBJ whole genome shotgun (WGS) entry which is preliminary data.</text>
</comment>
<dbReference type="SMART" id="SM00460">
    <property type="entry name" value="TGc"/>
    <property type="match status" value="1"/>
</dbReference>
<dbReference type="InterPro" id="IPR052901">
    <property type="entry name" value="Bact_TGase-like"/>
</dbReference>
<dbReference type="InterPro" id="IPR038765">
    <property type="entry name" value="Papain-like_cys_pep_sf"/>
</dbReference>
<dbReference type="Pfam" id="PF01841">
    <property type="entry name" value="Transglut_core"/>
    <property type="match status" value="1"/>
</dbReference>
<protein>
    <submittedName>
        <fullName evidence="3">DUF3488 domain-containing protein</fullName>
    </submittedName>
</protein>
<feature type="transmembrane region" description="Helical" evidence="1">
    <location>
        <begin position="554"/>
        <end position="573"/>
    </location>
</feature>
<sequence>MHTKFNEQVPLPILRHTLWVMGLCFLANVTVAPWWIIMLAITAISYRLLTGYFSYPLLPQWALALLVLIFLAVLRIYYQSFLSADFFIGALLTFFWLKIVELHRIRDVRILILCSFYVILVALILHQTLWILLYLLAAMLANLSLLLRLYLPQLTLKALFIRSTKLLLIAIPISVLLFFLFPRTSSPLWRVNLPAQGKVAFRESISPGALSSLFPDDSTVMRITFKRVQSIKDFYWHGLILNHFDGVNWTSKPQPYNYLSPLTLLPTKQDADYEVLLEAHNKNWLFYLNRPKAGWPNLQFSEAVGLMRLDHSKITQRFAYALTTQKPAYKPLSSGEIRQNLQYPSHVNPKLKTWALQLKHQVHGHTKAMVDQILLHIHQQPFWYTLHPKPIGDSAQQLDYFWFSTREGYCEHYASAVAFILRAAGIPARIVVGYYGGEWNPYGHYLNVRQKDAHAWLEYWLEGEGWKRVDPSAFIAKQRIETDLLGQNSQELGFYIQNKQYSLNLAHWQQLRLTLESMRFFWERWLIFYNQDRQQSLLQLLGLGAWDFEKLLQLWLLGFLFFLAGSWCCYIWWHPKDPMLREYHRLQREFKRLKIPVTPYQSLTKQWNELGKKFPELTSLLQDYLARYEALRLRHANSDDPKNRKAVRLLLRALRKQVQKL</sequence>
<feature type="transmembrane region" description="Helical" evidence="1">
    <location>
        <begin position="108"/>
        <end position="125"/>
    </location>
</feature>
<keyword evidence="1" id="KW-0472">Membrane</keyword>
<dbReference type="AlphaFoldDB" id="A0A3S0VBA8"/>